<evidence type="ECO:0000313" key="2">
    <source>
        <dbReference type="Proteomes" id="UP000199071"/>
    </source>
</evidence>
<dbReference type="STRING" id="665467.SAMN02982931_00320"/>
<reference evidence="1 2" key="1">
    <citation type="submission" date="2016-10" db="EMBL/GenBank/DDBJ databases">
        <authorList>
            <person name="de Groot N.N."/>
        </authorList>
    </citation>
    <scope>NUCLEOTIDE SEQUENCE [LARGE SCALE GENOMIC DNA]</scope>
    <source>
        <strain evidence="1 2">ATCC 35022</strain>
    </source>
</reference>
<dbReference type="RefSeq" id="WP_090874459.1">
    <property type="nucleotide sequence ID" value="NZ_FMXQ01000001.1"/>
</dbReference>
<dbReference type="Proteomes" id="UP000199071">
    <property type="component" value="Unassembled WGS sequence"/>
</dbReference>
<protein>
    <recommendedName>
        <fullName evidence="3">Methane oxygenase PmoA</fullName>
    </recommendedName>
</protein>
<evidence type="ECO:0000313" key="1">
    <source>
        <dbReference type="EMBL" id="SDB04881.1"/>
    </source>
</evidence>
<accession>A0A1G6A8Y4</accession>
<dbReference type="AlphaFoldDB" id="A0A1G6A8Y4"/>
<name>A0A1G6A8Y4_9HYPH</name>
<evidence type="ECO:0008006" key="3">
    <source>
        <dbReference type="Google" id="ProtNLM"/>
    </source>
</evidence>
<dbReference type="OrthoDB" id="7335506at2"/>
<gene>
    <name evidence="1" type="ORF">SAMN02982931_00320</name>
</gene>
<sequence>MSERFHTINVEGARLVLDLAGGHIRSFAVTVDGREITPLHTAPWVDDATVTDDPEVPENLKYLSGDFFCAPFAASDVEPDTPGHGWPANSAWTLIDETPAAGGGTTARFGLEKRVMGARVIKEITLRDGHPFAYQRHIFEGGKGAVSAASHAMTRFTAPGRVTFSPKAFGELPTMVQEGDPARGRSLFATGKRFEDLTKLPLADGSLVDLHGYPVADDHEDFLMLVEAPDSPLGWAAAARPDSRDIAISLKNPADYPVTFLWFSNGGRYYAPWNSRHRGVLGMEEGRAYSAYGHKASIEPNPLSEAGIPTAVELSPDGSASLSHVVGGLPLRDGATEVFAVDVVDDTLRVTQNDGHAYVYPFDAAFLRLA</sequence>
<organism evidence="1 2">
    <name type="scientific">Bauldia litoralis</name>
    <dbReference type="NCBI Taxonomy" id="665467"/>
    <lineage>
        <taxon>Bacteria</taxon>
        <taxon>Pseudomonadati</taxon>
        <taxon>Pseudomonadota</taxon>
        <taxon>Alphaproteobacteria</taxon>
        <taxon>Hyphomicrobiales</taxon>
        <taxon>Kaistiaceae</taxon>
        <taxon>Bauldia</taxon>
    </lineage>
</organism>
<proteinExistence type="predicted"/>
<keyword evidence="2" id="KW-1185">Reference proteome</keyword>
<dbReference type="EMBL" id="FMXQ01000001">
    <property type="protein sequence ID" value="SDB04881.1"/>
    <property type="molecule type" value="Genomic_DNA"/>
</dbReference>